<dbReference type="Proteomes" id="UP000765509">
    <property type="component" value="Unassembled WGS sequence"/>
</dbReference>
<gene>
    <name evidence="1" type="ORF">O181_009016</name>
</gene>
<dbReference type="AlphaFoldDB" id="A0A9Q3GJ28"/>
<evidence type="ECO:0000313" key="2">
    <source>
        <dbReference type="Proteomes" id="UP000765509"/>
    </source>
</evidence>
<organism evidence="1 2">
    <name type="scientific">Austropuccinia psidii MF-1</name>
    <dbReference type="NCBI Taxonomy" id="1389203"/>
    <lineage>
        <taxon>Eukaryota</taxon>
        <taxon>Fungi</taxon>
        <taxon>Dikarya</taxon>
        <taxon>Basidiomycota</taxon>
        <taxon>Pucciniomycotina</taxon>
        <taxon>Pucciniomycetes</taxon>
        <taxon>Pucciniales</taxon>
        <taxon>Sphaerophragmiaceae</taxon>
        <taxon>Austropuccinia</taxon>
    </lineage>
</organism>
<comment type="caution">
    <text evidence="1">The sequence shown here is derived from an EMBL/GenBank/DDBJ whole genome shotgun (WGS) entry which is preliminary data.</text>
</comment>
<accession>A0A9Q3GJ28</accession>
<proteinExistence type="predicted"/>
<dbReference type="OrthoDB" id="2497557at2759"/>
<dbReference type="EMBL" id="AVOT02002139">
    <property type="protein sequence ID" value="MBW0469301.1"/>
    <property type="molecule type" value="Genomic_DNA"/>
</dbReference>
<protein>
    <submittedName>
        <fullName evidence="1">Uncharacterized protein</fullName>
    </submittedName>
</protein>
<keyword evidence="2" id="KW-1185">Reference proteome</keyword>
<sequence>MMLSACAMSSPPVTPLSTFGPTYGSGSKDIDFNVCAKKFTEIRKPIASFCKRNSIEDVKSTLNDAYSSLESLATDFHSSVENKGSKSLSAKYSEYSEAFVGILGDFEEVLNEFISYPKISRVCHEILTEYDQQFDSISADFESVGVDVAELFSQSSIDVTIWSYFGFTFQKKYGFGEEDSSPH</sequence>
<reference evidence="1" key="1">
    <citation type="submission" date="2021-03" db="EMBL/GenBank/DDBJ databases">
        <title>Draft genome sequence of rust myrtle Austropuccinia psidii MF-1, a brazilian biotype.</title>
        <authorList>
            <person name="Quecine M.C."/>
            <person name="Pachon D.M.R."/>
            <person name="Bonatelli M.L."/>
            <person name="Correr F.H."/>
            <person name="Franceschini L.M."/>
            <person name="Leite T.F."/>
            <person name="Margarido G.R.A."/>
            <person name="Almeida C.A."/>
            <person name="Ferrarezi J.A."/>
            <person name="Labate C.A."/>
        </authorList>
    </citation>
    <scope>NUCLEOTIDE SEQUENCE</scope>
    <source>
        <strain evidence="1">MF-1</strain>
    </source>
</reference>
<name>A0A9Q3GJ28_9BASI</name>
<evidence type="ECO:0000313" key="1">
    <source>
        <dbReference type="EMBL" id="MBW0469301.1"/>
    </source>
</evidence>